<feature type="compositionally biased region" description="Polar residues" evidence="5">
    <location>
        <begin position="158"/>
        <end position="170"/>
    </location>
</feature>
<dbReference type="PROSITE" id="PS00941">
    <property type="entry name" value="CARBOXYLESTERASE_B_2"/>
    <property type="match status" value="1"/>
</dbReference>
<evidence type="ECO:0000313" key="9">
    <source>
        <dbReference type="RefSeq" id="XP_005093958.1"/>
    </source>
</evidence>
<feature type="transmembrane region" description="Helical" evidence="6">
    <location>
        <begin position="651"/>
        <end position="669"/>
    </location>
</feature>
<organism evidence="8 9">
    <name type="scientific">Aplysia californica</name>
    <name type="common">California sea hare</name>
    <dbReference type="NCBI Taxonomy" id="6500"/>
    <lineage>
        <taxon>Eukaryota</taxon>
        <taxon>Metazoa</taxon>
        <taxon>Spiralia</taxon>
        <taxon>Lophotrochozoa</taxon>
        <taxon>Mollusca</taxon>
        <taxon>Gastropoda</taxon>
        <taxon>Heterobranchia</taxon>
        <taxon>Euthyneura</taxon>
        <taxon>Tectipleura</taxon>
        <taxon>Aplysiida</taxon>
        <taxon>Aplysioidea</taxon>
        <taxon>Aplysiidae</taxon>
        <taxon>Aplysia</taxon>
    </lineage>
</organism>
<protein>
    <recommendedName>
        <fullName evidence="4">Carboxylic ester hydrolase</fullName>
        <ecNumber evidence="4">3.1.1.-</ecNumber>
    </recommendedName>
</protein>
<dbReference type="InterPro" id="IPR002018">
    <property type="entry name" value="CarbesteraseB"/>
</dbReference>
<evidence type="ECO:0000256" key="2">
    <source>
        <dbReference type="ARBA" id="ARBA00022729"/>
    </source>
</evidence>
<dbReference type="GeneID" id="101864600"/>
<keyword evidence="2 4" id="KW-0732">Signal</keyword>
<accession>A0ABM0JHS8</accession>
<evidence type="ECO:0000259" key="7">
    <source>
        <dbReference type="Pfam" id="PF00135"/>
    </source>
</evidence>
<keyword evidence="3 4" id="KW-0378">Hydrolase</keyword>
<feature type="compositionally biased region" description="Polar residues" evidence="5">
    <location>
        <begin position="134"/>
        <end position="151"/>
    </location>
</feature>
<keyword evidence="6" id="KW-1133">Transmembrane helix</keyword>
<evidence type="ECO:0000256" key="1">
    <source>
        <dbReference type="ARBA" id="ARBA00005964"/>
    </source>
</evidence>
<evidence type="ECO:0000256" key="3">
    <source>
        <dbReference type="ARBA" id="ARBA00022801"/>
    </source>
</evidence>
<dbReference type="InterPro" id="IPR029058">
    <property type="entry name" value="AB_hydrolase_fold"/>
</dbReference>
<reference evidence="9" key="1">
    <citation type="submission" date="2025-08" db="UniProtKB">
        <authorList>
            <consortium name="RefSeq"/>
        </authorList>
    </citation>
    <scope>IDENTIFICATION</scope>
</reference>
<evidence type="ECO:0000256" key="5">
    <source>
        <dbReference type="SAM" id="MobiDB-lite"/>
    </source>
</evidence>
<gene>
    <name evidence="9" type="primary">LOC101864600</name>
</gene>
<dbReference type="Pfam" id="PF00135">
    <property type="entry name" value="COesterase"/>
    <property type="match status" value="1"/>
</dbReference>
<name>A0ABM0JHS8_APLCA</name>
<evidence type="ECO:0000256" key="4">
    <source>
        <dbReference type="RuleBase" id="RU361235"/>
    </source>
</evidence>
<comment type="similarity">
    <text evidence="1 4">Belongs to the type-B carboxylesterase/lipase family.</text>
</comment>
<feature type="signal peptide" evidence="4">
    <location>
        <begin position="1"/>
        <end position="23"/>
    </location>
</feature>
<proteinExistence type="inferred from homology"/>
<keyword evidence="8" id="KW-1185">Reference proteome</keyword>
<feature type="region of interest" description="Disordered" evidence="5">
    <location>
        <begin position="130"/>
        <end position="172"/>
    </location>
</feature>
<dbReference type="PANTHER" id="PTHR43903">
    <property type="entry name" value="NEUROLIGIN"/>
    <property type="match status" value="1"/>
</dbReference>
<evidence type="ECO:0000313" key="8">
    <source>
        <dbReference type="Proteomes" id="UP000694888"/>
    </source>
</evidence>
<keyword evidence="6" id="KW-0472">Membrane</keyword>
<dbReference type="PROSITE" id="PS00122">
    <property type="entry name" value="CARBOXYLESTERASE_B_1"/>
    <property type="match status" value="1"/>
</dbReference>
<dbReference type="EC" id="3.1.1.-" evidence="4"/>
<dbReference type="InterPro" id="IPR019819">
    <property type="entry name" value="Carboxylesterase_B_CS"/>
</dbReference>
<feature type="chain" id="PRO_5044977959" description="Carboxylic ester hydrolase" evidence="4">
    <location>
        <begin position="24"/>
        <end position="671"/>
    </location>
</feature>
<dbReference type="Gene3D" id="3.40.50.1820">
    <property type="entry name" value="alpha/beta hydrolase"/>
    <property type="match status" value="1"/>
</dbReference>
<keyword evidence="6" id="KW-0812">Transmembrane</keyword>
<dbReference type="RefSeq" id="XP_005093958.1">
    <property type="nucleotide sequence ID" value="XM_005093901.3"/>
</dbReference>
<feature type="domain" description="Carboxylesterase type B" evidence="7">
    <location>
        <begin position="36"/>
        <end position="600"/>
    </location>
</feature>
<dbReference type="Proteomes" id="UP000694888">
    <property type="component" value="Unplaced"/>
</dbReference>
<dbReference type="InterPro" id="IPR051093">
    <property type="entry name" value="Neuroligin/BSAL"/>
</dbReference>
<dbReference type="InterPro" id="IPR019826">
    <property type="entry name" value="Carboxylesterase_B_AS"/>
</dbReference>
<sequence length="671" mass="75759">MNCAHPVYIAVFLFQVLMGETEALIEDAANNGDYVIANTSLGELRGFSAKLQDDSVVDIFLGIPFAKPPTGDLRFQEPEPMDSWSERRDALRFANQCPQRELVWYTAIKNHPEGEDCLYLNVYTPAQADENTRDASTSHNSDNSIRNQVKSQAPARIQKTQAGHAINSNPPRRRQDRLLNFRQNQLLPVVVWIHGGGYMMGAGTQSGGALLARRGVVVVTFNYRLDILGFLSMEDGVLPGNYGMMDQVQALKWVKENIASFGGDPNKVTIFGLSAGSSSVSLHTISPLSKGLFRRAIMQSGASLCPWAVSHPVSRLSSTILTRLVGAKVSCKDIWDSLKMLKCLQQVDVEMLLNATDELRHDLRMDDTLFMPRVETTFGFLPDFPLRLFAEGLDNDVSTMRGFTSDENSMFVWDPEDKGTTVQQFEDFVGSMVSSLYGIRNPGYFEDALSHLYLNESSPDPHYTRSQLISVLSDFTMIAPSLLEINFLTDGRIKRNSSRNHYLYEFNYRPEYSNQELWRGVVHGQERPFVFGIDDERFKVYVTNISEFDRTMGDKVQTWWTNFAKYGNPNGLDEDTQNHMSWKPYKEELPYLYLINNDSRLVEYNKPEVSKLYLEMAQQLDMDVDTDKDEIKDGAKTVCGSGPNAAPAATMLPAWILTLLAMGVCWYLLPR</sequence>
<evidence type="ECO:0000256" key="6">
    <source>
        <dbReference type="SAM" id="Phobius"/>
    </source>
</evidence>
<dbReference type="SUPFAM" id="SSF53474">
    <property type="entry name" value="alpha/beta-Hydrolases"/>
    <property type="match status" value="1"/>
</dbReference>